<feature type="transmembrane region" description="Helical" evidence="1">
    <location>
        <begin position="155"/>
        <end position="173"/>
    </location>
</feature>
<dbReference type="RefSeq" id="WP_066736811.1">
    <property type="nucleotide sequence ID" value="NZ_JAJCIQ010000002.1"/>
</dbReference>
<comment type="caution">
    <text evidence="2">The sequence shown here is derived from an EMBL/GenBank/DDBJ whole genome shotgun (WGS) entry which is preliminary data.</text>
</comment>
<feature type="transmembrane region" description="Helical" evidence="1">
    <location>
        <begin position="113"/>
        <end position="135"/>
    </location>
</feature>
<keyword evidence="3" id="KW-1185">Reference proteome</keyword>
<feature type="transmembrane region" description="Helical" evidence="1">
    <location>
        <begin position="88"/>
        <end position="106"/>
    </location>
</feature>
<feature type="transmembrane region" description="Helical" evidence="1">
    <location>
        <begin position="40"/>
        <end position="56"/>
    </location>
</feature>
<evidence type="ECO:0000256" key="1">
    <source>
        <dbReference type="SAM" id="Phobius"/>
    </source>
</evidence>
<gene>
    <name evidence="2" type="ORF">LIZ65_04315</name>
</gene>
<keyword evidence="1" id="KW-0472">Membrane</keyword>
<feature type="transmembrane region" description="Helical" evidence="1">
    <location>
        <begin position="228"/>
        <end position="249"/>
    </location>
</feature>
<name>A0ABS8DDK8_9FIRM</name>
<feature type="transmembrane region" description="Helical" evidence="1">
    <location>
        <begin position="201"/>
        <end position="216"/>
    </location>
</feature>
<feature type="transmembrane region" description="Helical" evidence="1">
    <location>
        <begin position="316"/>
        <end position="337"/>
    </location>
</feature>
<accession>A0ABS8DDK8</accession>
<dbReference type="Proteomes" id="UP001299546">
    <property type="component" value="Unassembled WGS sequence"/>
</dbReference>
<feature type="transmembrane region" description="Helical" evidence="1">
    <location>
        <begin position="16"/>
        <end position="34"/>
    </location>
</feature>
<feature type="transmembrane region" description="Helical" evidence="1">
    <location>
        <begin position="344"/>
        <end position="360"/>
    </location>
</feature>
<evidence type="ECO:0000313" key="3">
    <source>
        <dbReference type="Proteomes" id="UP001299546"/>
    </source>
</evidence>
<protein>
    <submittedName>
        <fullName evidence="2">Uncharacterized protein</fullName>
    </submittedName>
</protein>
<keyword evidence="1" id="KW-1133">Transmembrane helix</keyword>
<proteinExistence type="predicted"/>
<sequence>MKISIPKIRSSERPFFISYGIFMTFSILSSSFYFKYFIGTPFKLILVLCVVLLVYQEITFGKYTLKSLAGAVLCIISILTIWRVSTGATQNTVICILIYVFCARHISFDKIGGFTIILTTFLVAFIIISSYIGIIDNHISISSLGRVREYLGFRYALFGPALIFNITALDICINKTAIKWKKLLFYFMVNFWIFEKTNSRLAFYLAVLLIVGSAVLKYKPMLITKGKIIYRLMIFSFIITFLGSMYLTITFNPNIKWQNELNMIFEKRLSLGQASLLENGVSLFGDEINWVGNGLDAYGNKNLGTYTYVDNLYIQILQHYGIVFTVLFLALFTATLVQCYRQKQYYLVIALFFMAGHGMVDDLILYMHYNTFWFVIGTNLFKTLNKKTFSWRRGEHKDG</sequence>
<organism evidence="2 3">
    <name type="scientific">Bariatricus massiliensis</name>
    <dbReference type="NCBI Taxonomy" id="1745713"/>
    <lineage>
        <taxon>Bacteria</taxon>
        <taxon>Bacillati</taxon>
        <taxon>Bacillota</taxon>
        <taxon>Clostridia</taxon>
        <taxon>Lachnospirales</taxon>
        <taxon>Lachnospiraceae</taxon>
        <taxon>Bariatricus</taxon>
    </lineage>
</organism>
<reference evidence="2 3" key="1">
    <citation type="submission" date="2021-10" db="EMBL/GenBank/DDBJ databases">
        <title>Collection of gut derived symbiotic bacterial strains cultured from healthy donors.</title>
        <authorList>
            <person name="Lin H."/>
            <person name="Littmann E."/>
            <person name="Kohout C."/>
            <person name="Pamer E.G."/>
        </authorList>
    </citation>
    <scope>NUCLEOTIDE SEQUENCE [LARGE SCALE GENOMIC DNA]</scope>
    <source>
        <strain evidence="2 3">DFI.1.165</strain>
    </source>
</reference>
<keyword evidence="1" id="KW-0812">Transmembrane</keyword>
<feature type="transmembrane region" description="Helical" evidence="1">
    <location>
        <begin position="63"/>
        <end position="82"/>
    </location>
</feature>
<evidence type="ECO:0000313" key="2">
    <source>
        <dbReference type="EMBL" id="MCB7386504.1"/>
    </source>
</evidence>
<dbReference type="EMBL" id="JAJCIS010000002">
    <property type="protein sequence ID" value="MCB7386504.1"/>
    <property type="molecule type" value="Genomic_DNA"/>
</dbReference>